<dbReference type="EMBL" id="NEVQ01000019">
    <property type="protein sequence ID" value="OZI53137.1"/>
    <property type="molecule type" value="Genomic_DNA"/>
</dbReference>
<keyword evidence="2" id="KW-0012">Acyltransferase</keyword>
<dbReference type="Gene3D" id="3.40.630.30">
    <property type="match status" value="1"/>
</dbReference>
<keyword evidence="1 4" id="KW-0808">Transferase</keyword>
<dbReference type="Pfam" id="PF00583">
    <property type="entry name" value="Acetyltransf_1"/>
    <property type="match status" value="1"/>
</dbReference>
<dbReference type="InterPro" id="IPR016181">
    <property type="entry name" value="Acyl_CoA_acyltransferase"/>
</dbReference>
<reference evidence="4 5" key="1">
    <citation type="submission" date="2017-05" db="EMBL/GenBank/DDBJ databases">
        <title>Complete and WGS of Bordetella genogroups.</title>
        <authorList>
            <person name="Spilker T."/>
            <person name="LiPuma J."/>
        </authorList>
    </citation>
    <scope>NUCLEOTIDE SEQUENCE [LARGE SCALE GENOMIC DNA]</scope>
    <source>
        <strain evidence="4 5">AU9919</strain>
    </source>
</reference>
<dbReference type="Proteomes" id="UP000216885">
    <property type="component" value="Unassembled WGS sequence"/>
</dbReference>
<dbReference type="SUPFAM" id="SSF55729">
    <property type="entry name" value="Acyl-CoA N-acyltransferases (Nat)"/>
    <property type="match status" value="1"/>
</dbReference>
<proteinExistence type="predicted"/>
<evidence type="ECO:0000259" key="3">
    <source>
        <dbReference type="PROSITE" id="PS51186"/>
    </source>
</evidence>
<dbReference type="InterPro" id="IPR000182">
    <property type="entry name" value="GNAT_dom"/>
</dbReference>
<dbReference type="PANTHER" id="PTHR43877">
    <property type="entry name" value="AMINOALKYLPHOSPHONATE N-ACETYLTRANSFERASE-RELATED-RELATED"/>
    <property type="match status" value="1"/>
</dbReference>
<protein>
    <submittedName>
        <fullName evidence="4">GNAT family acetyltransferase</fullName>
    </submittedName>
</protein>
<comment type="caution">
    <text evidence="4">The sequence shown here is derived from an EMBL/GenBank/DDBJ whole genome shotgun (WGS) entry which is preliminary data.</text>
</comment>
<dbReference type="CDD" id="cd04301">
    <property type="entry name" value="NAT_SF"/>
    <property type="match status" value="1"/>
</dbReference>
<dbReference type="AlphaFoldDB" id="A0A261TV86"/>
<dbReference type="GO" id="GO:0016747">
    <property type="term" value="F:acyltransferase activity, transferring groups other than amino-acyl groups"/>
    <property type="evidence" value="ECO:0007669"/>
    <property type="project" value="InterPro"/>
</dbReference>
<evidence type="ECO:0000313" key="4">
    <source>
        <dbReference type="EMBL" id="OZI53137.1"/>
    </source>
</evidence>
<dbReference type="PROSITE" id="PS51186">
    <property type="entry name" value="GNAT"/>
    <property type="match status" value="1"/>
</dbReference>
<accession>A0A261TV86</accession>
<evidence type="ECO:0000256" key="2">
    <source>
        <dbReference type="ARBA" id="ARBA00023315"/>
    </source>
</evidence>
<sequence>MNPVEFSIRTFQPIDADAVVQLWTACGLTRPWNDPYRDIARKLTVQPEMFLVGTVDDTIVAAVMGGYDGHRGWVNYLAVAPDYQRRGYAAALMQEIEQRLLALGCPKINLLVRGGNTAVVTFYEKLAFKQDDVISLGKRLIPDMAPMPTTATAPGA</sequence>
<dbReference type="InterPro" id="IPR050832">
    <property type="entry name" value="Bact_Acetyltransf"/>
</dbReference>
<feature type="domain" description="N-acetyltransferase" evidence="3">
    <location>
        <begin position="6"/>
        <end position="152"/>
    </location>
</feature>
<gene>
    <name evidence="4" type="ORF">CAL20_19265</name>
</gene>
<dbReference type="RefSeq" id="WP_094838676.1">
    <property type="nucleotide sequence ID" value="NZ_NEVQ01000019.1"/>
</dbReference>
<organism evidence="4 5">
    <name type="scientific">Bordetella genomosp. 4</name>
    <dbReference type="NCBI Taxonomy" id="463044"/>
    <lineage>
        <taxon>Bacteria</taxon>
        <taxon>Pseudomonadati</taxon>
        <taxon>Pseudomonadota</taxon>
        <taxon>Betaproteobacteria</taxon>
        <taxon>Burkholderiales</taxon>
        <taxon>Alcaligenaceae</taxon>
        <taxon>Bordetella</taxon>
    </lineage>
</organism>
<evidence type="ECO:0000256" key="1">
    <source>
        <dbReference type="ARBA" id="ARBA00022679"/>
    </source>
</evidence>
<dbReference type="NCBIfam" id="NF002959">
    <property type="entry name" value="PRK03624.1"/>
    <property type="match status" value="1"/>
</dbReference>
<evidence type="ECO:0000313" key="5">
    <source>
        <dbReference type="Proteomes" id="UP000216885"/>
    </source>
</evidence>
<name>A0A261TV86_9BORD</name>
<keyword evidence="5" id="KW-1185">Reference proteome</keyword>